<dbReference type="InterPro" id="IPR030923">
    <property type="entry name" value="LptG"/>
</dbReference>
<comment type="similarity">
    <text evidence="3">Belongs to the LptF/LptG family.</text>
</comment>
<evidence type="ECO:0000256" key="1">
    <source>
        <dbReference type="ARBA" id="ARBA00002265"/>
    </source>
</evidence>
<gene>
    <name evidence="10" type="ORF">BJN41_09050</name>
</gene>
<keyword evidence="4" id="KW-1003">Cell membrane</keyword>
<evidence type="ECO:0000256" key="5">
    <source>
        <dbReference type="ARBA" id="ARBA00022692"/>
    </source>
</evidence>
<accession>A0A1E8E0U6</accession>
<dbReference type="PANTHER" id="PTHR33529:SF2">
    <property type="entry name" value="LIPOPOLYSACCHARIDE EXPORT SYSTEM PERMEASE PROTEIN LPTG"/>
    <property type="match status" value="1"/>
</dbReference>
<evidence type="ECO:0000256" key="6">
    <source>
        <dbReference type="ARBA" id="ARBA00022989"/>
    </source>
</evidence>
<evidence type="ECO:0000313" key="11">
    <source>
        <dbReference type="Proteomes" id="UP000186931"/>
    </source>
</evidence>
<keyword evidence="7 9" id="KW-0472">Membrane</keyword>
<comment type="caution">
    <text evidence="10">The sequence shown here is derived from an EMBL/GenBank/DDBJ whole genome shotgun (WGS) entry which is preliminary data.</text>
</comment>
<evidence type="ECO:0000256" key="4">
    <source>
        <dbReference type="ARBA" id="ARBA00022475"/>
    </source>
</evidence>
<feature type="transmembrane region" description="Helical" evidence="9">
    <location>
        <begin position="275"/>
        <end position="293"/>
    </location>
</feature>
<evidence type="ECO:0000256" key="7">
    <source>
        <dbReference type="ARBA" id="ARBA00023136"/>
    </source>
</evidence>
<dbReference type="PANTHER" id="PTHR33529">
    <property type="entry name" value="SLR0882 PROTEIN-RELATED"/>
    <property type="match status" value="1"/>
</dbReference>
<evidence type="ECO:0000256" key="8">
    <source>
        <dbReference type="ARBA" id="ARBA00026081"/>
    </source>
</evidence>
<organism evidence="10 11">
    <name type="scientific">Acinetobacter towneri</name>
    <dbReference type="NCBI Taxonomy" id="202956"/>
    <lineage>
        <taxon>Bacteria</taxon>
        <taxon>Pseudomonadati</taxon>
        <taxon>Pseudomonadota</taxon>
        <taxon>Gammaproteobacteria</taxon>
        <taxon>Moraxellales</taxon>
        <taxon>Moraxellaceae</taxon>
        <taxon>Acinetobacter</taxon>
    </lineage>
</organism>
<feature type="transmembrane region" description="Helical" evidence="9">
    <location>
        <begin position="333"/>
        <end position="352"/>
    </location>
</feature>
<dbReference type="RefSeq" id="WP_019838144.1">
    <property type="nucleotide sequence ID" value="NZ_CP183897.1"/>
</dbReference>
<dbReference type="AlphaFoldDB" id="A0A1E8E0U6"/>
<feature type="transmembrane region" description="Helical" evidence="9">
    <location>
        <begin position="62"/>
        <end position="83"/>
    </location>
</feature>
<dbReference type="Proteomes" id="UP000186931">
    <property type="component" value="Unassembled WGS sequence"/>
</dbReference>
<feature type="transmembrane region" description="Helical" evidence="9">
    <location>
        <begin position="305"/>
        <end position="327"/>
    </location>
</feature>
<dbReference type="GO" id="GO:0055085">
    <property type="term" value="P:transmembrane transport"/>
    <property type="evidence" value="ECO:0007669"/>
    <property type="project" value="InterPro"/>
</dbReference>
<name>A0A1E8E0U6_9GAMM</name>
<evidence type="ECO:0000313" key="10">
    <source>
        <dbReference type="EMBL" id="OFE43189.1"/>
    </source>
</evidence>
<dbReference type="InterPro" id="IPR005495">
    <property type="entry name" value="LptG/LptF_permease"/>
</dbReference>
<dbReference type="GO" id="GO:0043190">
    <property type="term" value="C:ATP-binding cassette (ABC) transporter complex"/>
    <property type="evidence" value="ECO:0007669"/>
    <property type="project" value="InterPro"/>
</dbReference>
<keyword evidence="6 9" id="KW-1133">Transmembrane helix</keyword>
<comment type="subunit">
    <text evidence="8">Component of the lipopolysaccharide transport and assembly complex. The LptBFG transporter is composed of two ATP-binding proteins (LptB) and two transmembrane proteins (LptF and LptG).</text>
</comment>
<feature type="transmembrane region" description="Helical" evidence="9">
    <location>
        <begin position="16"/>
        <end position="36"/>
    </location>
</feature>
<keyword evidence="5 9" id="KW-0812">Transmembrane</keyword>
<protein>
    <submittedName>
        <fullName evidence="10">LPS export ABC transporter permease LptG</fullName>
    </submittedName>
</protein>
<sequence length="356" mass="39756">MLARRIVAKHVTKTTALAMFGATAILSGLQVLFSYLGELGSLNENYSAWQALLYVLWGAPNYLYEILPISALIGAVLGLGTLASNSELIVMRSAGISLWRIVGWVIRSALVLVVLSFVLSEWVIPYTNEQAKSVKSHRSVAELGEVRGYWSREGNRFIYIDYANAQGQLKNVQVVDFDDHYRLRGTLSADQGQFVKDGSWLLNQTEQMDILQAGNATLAKNSQQALALALQPKYVHMVTIDPEDLSPSQLVSFMSYMHEYSQVPKTYQLAFWQKLGAPFALIALVVIACSFIFGPLRQQSMGFRLVIALFVGLTFFYLQDFLGYASLVYAPSPAWFVFIPIILMFVIGGYLLHRAR</sequence>
<proteinExistence type="inferred from homology"/>
<dbReference type="EMBL" id="MKQS01000015">
    <property type="protein sequence ID" value="OFE43189.1"/>
    <property type="molecule type" value="Genomic_DNA"/>
</dbReference>
<evidence type="ECO:0000256" key="9">
    <source>
        <dbReference type="SAM" id="Phobius"/>
    </source>
</evidence>
<reference evidence="10 11" key="1">
    <citation type="submission" date="2016-10" db="EMBL/GenBank/DDBJ databases">
        <title>Genome of airborne Acinetobacter sp. 5-2Ac02 in the hospital environment: Species near to Acinetobacter towneri.</title>
        <authorList>
            <person name="Barbosa B."/>
            <person name="Fernandez-Garcia L."/>
            <person name="Gato E."/>
            <person name="Leao R."/>
            <person name="Albano R."/>
            <person name="Fernandez B."/>
            <person name="Fernandez-Cuenca F."/>
            <person name="Marques E."/>
            <person name="Tomas M."/>
        </authorList>
    </citation>
    <scope>NUCLEOTIDE SEQUENCE [LARGE SCALE GENOMIC DNA]</scope>
    <source>
        <strain evidence="10 11">5-2Ac02</strain>
    </source>
</reference>
<dbReference type="GO" id="GO:0015920">
    <property type="term" value="P:lipopolysaccharide transport"/>
    <property type="evidence" value="ECO:0007669"/>
    <property type="project" value="TreeGrafter"/>
</dbReference>
<dbReference type="STRING" id="202956.BJN41_09050"/>
<comment type="function">
    <text evidence="1">Part of the ABC transporter complex LptBFG involved in the translocation of lipopolysaccharide (LPS) from the inner membrane to the outer membrane.</text>
</comment>
<dbReference type="eggNOG" id="COG0795">
    <property type="taxonomic scope" value="Bacteria"/>
</dbReference>
<dbReference type="NCBIfam" id="TIGR04408">
    <property type="entry name" value="LptG_lptG"/>
    <property type="match status" value="1"/>
</dbReference>
<feature type="transmembrane region" description="Helical" evidence="9">
    <location>
        <begin position="104"/>
        <end position="124"/>
    </location>
</feature>
<dbReference type="Pfam" id="PF03739">
    <property type="entry name" value="LptF_LptG"/>
    <property type="match status" value="1"/>
</dbReference>
<evidence type="ECO:0000256" key="2">
    <source>
        <dbReference type="ARBA" id="ARBA00004651"/>
    </source>
</evidence>
<evidence type="ECO:0000256" key="3">
    <source>
        <dbReference type="ARBA" id="ARBA00007725"/>
    </source>
</evidence>
<comment type="subcellular location">
    <subcellularLocation>
        <location evidence="2">Cell membrane</location>
        <topology evidence="2">Multi-pass membrane protein</topology>
    </subcellularLocation>
</comment>